<dbReference type="PANTHER" id="PTHR43415">
    <property type="entry name" value="SPERMIDINE N(1)-ACETYLTRANSFERASE"/>
    <property type="match status" value="1"/>
</dbReference>
<dbReference type="Proteomes" id="UP000195305">
    <property type="component" value="Unassembled WGS sequence"/>
</dbReference>
<dbReference type="AlphaFoldDB" id="A0A1Y4SVC3"/>
<evidence type="ECO:0000313" key="3">
    <source>
        <dbReference type="Proteomes" id="UP000195305"/>
    </source>
</evidence>
<dbReference type="EMBL" id="NFLJ01000023">
    <property type="protein sequence ID" value="OUQ33865.1"/>
    <property type="molecule type" value="Genomic_DNA"/>
</dbReference>
<dbReference type="GO" id="GO:0016747">
    <property type="term" value="F:acyltransferase activity, transferring groups other than amino-acyl groups"/>
    <property type="evidence" value="ECO:0007669"/>
    <property type="project" value="InterPro"/>
</dbReference>
<evidence type="ECO:0000259" key="1">
    <source>
        <dbReference type="PROSITE" id="PS51186"/>
    </source>
</evidence>
<dbReference type="InterPro" id="IPR000182">
    <property type="entry name" value="GNAT_dom"/>
</dbReference>
<keyword evidence="3" id="KW-1185">Reference proteome</keyword>
<comment type="caution">
    <text evidence="2">The sequence shown here is derived from an EMBL/GenBank/DDBJ whole genome shotgun (WGS) entry which is preliminary data.</text>
</comment>
<dbReference type="InterPro" id="IPR016181">
    <property type="entry name" value="Acyl_CoA_acyltransferase"/>
</dbReference>
<dbReference type="OrthoDB" id="9795206at2"/>
<dbReference type="PANTHER" id="PTHR43415:SF3">
    <property type="entry name" value="GNAT-FAMILY ACETYLTRANSFERASE"/>
    <property type="match status" value="1"/>
</dbReference>
<accession>A0A1Y4SVC3</accession>
<dbReference type="RefSeq" id="WP_087358394.1">
    <property type="nucleotide sequence ID" value="NZ_NFLJ01000023.1"/>
</dbReference>
<dbReference type="PROSITE" id="PS51186">
    <property type="entry name" value="GNAT"/>
    <property type="match status" value="1"/>
</dbReference>
<reference evidence="2 3" key="1">
    <citation type="journal article" date="2018" name="BMC Genomics">
        <title>Whole genome sequencing and function prediction of 133 gut anaerobes isolated from chicken caecum in pure cultures.</title>
        <authorList>
            <person name="Medvecky M."/>
            <person name="Cejkova D."/>
            <person name="Polansky O."/>
            <person name="Karasova D."/>
            <person name="Kubasova T."/>
            <person name="Cizek A."/>
            <person name="Rychlik I."/>
        </authorList>
    </citation>
    <scope>NUCLEOTIDE SEQUENCE [LARGE SCALE GENOMIC DNA]</scope>
    <source>
        <strain evidence="2 3">An13</strain>
    </source>
</reference>
<name>A0A1Y4SVC3_9FIRM</name>
<dbReference type="Pfam" id="PF13302">
    <property type="entry name" value="Acetyltransf_3"/>
    <property type="match status" value="1"/>
</dbReference>
<protein>
    <submittedName>
        <fullName evidence="2">GNAT family N-acetyltransferase</fullName>
    </submittedName>
</protein>
<proteinExistence type="predicted"/>
<sequence length="186" mass="21534">MNTDIIDKKDGFVIRLAKEDDAINYYEQNYCPLDKEVARLTGCKEEFTKEEVISFFLKSIKADDRYFFLIIAPNGAIIGESVINEIDWNLRCANFRIALYQQTERGKGIGTWATEITRDFAFEKLKLHRLELDVYSFNSRAEKVYLKAGFKQEGVLRDAIMDGDSYADDIIMSILEDEWKALKQGK</sequence>
<organism evidence="2 3">
    <name type="scientific">Massilimicrobiota timonensis</name>
    <dbReference type="NCBI Taxonomy" id="1776392"/>
    <lineage>
        <taxon>Bacteria</taxon>
        <taxon>Bacillati</taxon>
        <taxon>Bacillota</taxon>
        <taxon>Erysipelotrichia</taxon>
        <taxon>Erysipelotrichales</taxon>
        <taxon>Erysipelotrichaceae</taxon>
        <taxon>Massilimicrobiota</taxon>
    </lineage>
</organism>
<keyword evidence="2" id="KW-0808">Transferase</keyword>
<evidence type="ECO:0000313" key="2">
    <source>
        <dbReference type="EMBL" id="OUQ33865.1"/>
    </source>
</evidence>
<feature type="domain" description="N-acetyltransferase" evidence="1">
    <location>
        <begin position="12"/>
        <end position="177"/>
    </location>
</feature>
<gene>
    <name evidence="2" type="ORF">B5E75_08580</name>
</gene>
<dbReference type="Gene3D" id="3.40.630.30">
    <property type="match status" value="1"/>
</dbReference>
<dbReference type="SUPFAM" id="SSF55729">
    <property type="entry name" value="Acyl-CoA N-acyltransferases (Nat)"/>
    <property type="match status" value="1"/>
</dbReference>